<comment type="caution">
    <text evidence="1">The sequence shown here is derived from an EMBL/GenBank/DDBJ whole genome shotgun (WGS) entry which is preliminary data.</text>
</comment>
<feature type="non-terminal residue" evidence="1">
    <location>
        <position position="100"/>
    </location>
</feature>
<dbReference type="EMBL" id="JASCZI010092739">
    <property type="protein sequence ID" value="MED6152726.1"/>
    <property type="molecule type" value="Genomic_DNA"/>
</dbReference>
<protein>
    <submittedName>
        <fullName evidence="1">Uncharacterized protein</fullName>
    </submittedName>
</protein>
<name>A0ABU6TXT5_9FABA</name>
<evidence type="ECO:0000313" key="2">
    <source>
        <dbReference type="Proteomes" id="UP001341840"/>
    </source>
</evidence>
<dbReference type="Proteomes" id="UP001341840">
    <property type="component" value="Unassembled WGS sequence"/>
</dbReference>
<proteinExistence type="predicted"/>
<accession>A0ABU6TXT5</accession>
<keyword evidence="2" id="KW-1185">Reference proteome</keyword>
<evidence type="ECO:0000313" key="1">
    <source>
        <dbReference type="EMBL" id="MED6152726.1"/>
    </source>
</evidence>
<reference evidence="1 2" key="1">
    <citation type="journal article" date="2023" name="Plants (Basel)">
        <title>Bridging the Gap: Combining Genomics and Transcriptomics Approaches to Understand Stylosanthes scabra, an Orphan Legume from the Brazilian Caatinga.</title>
        <authorList>
            <person name="Ferreira-Neto J.R.C."/>
            <person name="da Silva M.D."/>
            <person name="Binneck E."/>
            <person name="de Melo N.F."/>
            <person name="da Silva R.H."/>
            <person name="de Melo A.L.T.M."/>
            <person name="Pandolfi V."/>
            <person name="Bustamante F.O."/>
            <person name="Brasileiro-Vidal A.C."/>
            <person name="Benko-Iseppon A.M."/>
        </authorList>
    </citation>
    <scope>NUCLEOTIDE SEQUENCE [LARGE SCALE GENOMIC DNA]</scope>
    <source>
        <tissue evidence="1">Leaves</tissue>
    </source>
</reference>
<organism evidence="1 2">
    <name type="scientific">Stylosanthes scabra</name>
    <dbReference type="NCBI Taxonomy" id="79078"/>
    <lineage>
        <taxon>Eukaryota</taxon>
        <taxon>Viridiplantae</taxon>
        <taxon>Streptophyta</taxon>
        <taxon>Embryophyta</taxon>
        <taxon>Tracheophyta</taxon>
        <taxon>Spermatophyta</taxon>
        <taxon>Magnoliopsida</taxon>
        <taxon>eudicotyledons</taxon>
        <taxon>Gunneridae</taxon>
        <taxon>Pentapetalae</taxon>
        <taxon>rosids</taxon>
        <taxon>fabids</taxon>
        <taxon>Fabales</taxon>
        <taxon>Fabaceae</taxon>
        <taxon>Papilionoideae</taxon>
        <taxon>50 kb inversion clade</taxon>
        <taxon>dalbergioids sensu lato</taxon>
        <taxon>Dalbergieae</taxon>
        <taxon>Pterocarpus clade</taxon>
        <taxon>Stylosanthes</taxon>
    </lineage>
</organism>
<sequence length="100" mass="11684">MNTFAKSLARTGPNCEITKPPLLSIKRANGPNSISFFIFRRKKEKKEERVVNVCKEEGWWIYYSPTPSGSHNFRSRALIDAPFAPTRSLFRPLRFYTTWK</sequence>
<gene>
    <name evidence="1" type="ORF">PIB30_094771</name>
</gene>